<accession>A0AA39GE37</accession>
<feature type="domain" description="DUF4140" evidence="4">
    <location>
        <begin position="19"/>
        <end position="151"/>
    </location>
</feature>
<dbReference type="InterPro" id="IPR037291">
    <property type="entry name" value="DUF4139"/>
</dbReference>
<proteinExistence type="predicted"/>
<feature type="compositionally biased region" description="Polar residues" evidence="2">
    <location>
        <begin position="466"/>
        <end position="485"/>
    </location>
</feature>
<name>A0AA39GE37_SARSR</name>
<dbReference type="AlphaFoldDB" id="A0AA39GE37"/>
<dbReference type="Proteomes" id="UP001175261">
    <property type="component" value="Unassembled WGS sequence"/>
</dbReference>
<gene>
    <name evidence="5" type="ORF">NLU13_6822</name>
</gene>
<dbReference type="InterPro" id="IPR025554">
    <property type="entry name" value="DUF4140"/>
</dbReference>
<reference evidence="5" key="1">
    <citation type="submission" date="2022-10" db="EMBL/GenBank/DDBJ databases">
        <title>Determination and structural analysis of whole genome sequence of Sarocladium strictum F4-1.</title>
        <authorList>
            <person name="Hu L."/>
            <person name="Jiang Y."/>
        </authorList>
    </citation>
    <scope>NUCLEOTIDE SEQUENCE</scope>
    <source>
        <strain evidence="5">F4-1</strain>
    </source>
</reference>
<evidence type="ECO:0000313" key="6">
    <source>
        <dbReference type="Proteomes" id="UP001175261"/>
    </source>
</evidence>
<evidence type="ECO:0000313" key="5">
    <source>
        <dbReference type="EMBL" id="KAK0385645.1"/>
    </source>
</evidence>
<feature type="region of interest" description="Disordered" evidence="2">
    <location>
        <begin position="217"/>
        <end position="240"/>
    </location>
</feature>
<organism evidence="5 6">
    <name type="scientific">Sarocladium strictum</name>
    <name type="common">Black bundle disease fungus</name>
    <name type="synonym">Acremonium strictum</name>
    <dbReference type="NCBI Taxonomy" id="5046"/>
    <lineage>
        <taxon>Eukaryota</taxon>
        <taxon>Fungi</taxon>
        <taxon>Dikarya</taxon>
        <taxon>Ascomycota</taxon>
        <taxon>Pezizomycotina</taxon>
        <taxon>Sordariomycetes</taxon>
        <taxon>Hypocreomycetidae</taxon>
        <taxon>Hypocreales</taxon>
        <taxon>Sarocladiaceae</taxon>
        <taxon>Sarocladium</taxon>
    </lineage>
</organism>
<evidence type="ECO:0000256" key="2">
    <source>
        <dbReference type="SAM" id="MobiDB-lite"/>
    </source>
</evidence>
<dbReference type="NCBIfam" id="TIGR02231">
    <property type="entry name" value="mucoidy inhibitor MuiA family protein"/>
    <property type="match status" value="1"/>
</dbReference>
<feature type="coiled-coil region" evidence="1">
    <location>
        <begin position="120"/>
        <end position="147"/>
    </location>
</feature>
<evidence type="ECO:0000256" key="1">
    <source>
        <dbReference type="SAM" id="Coils"/>
    </source>
</evidence>
<keyword evidence="6" id="KW-1185">Reference proteome</keyword>
<dbReference type="EMBL" id="JAPDFR010000006">
    <property type="protein sequence ID" value="KAK0385645.1"/>
    <property type="molecule type" value="Genomic_DNA"/>
</dbReference>
<feature type="region of interest" description="Disordered" evidence="2">
    <location>
        <begin position="519"/>
        <end position="561"/>
    </location>
</feature>
<feature type="compositionally biased region" description="Low complexity" evidence="2">
    <location>
        <begin position="546"/>
        <end position="557"/>
    </location>
</feature>
<evidence type="ECO:0008006" key="7">
    <source>
        <dbReference type="Google" id="ProtNLM"/>
    </source>
</evidence>
<dbReference type="InterPro" id="IPR011935">
    <property type="entry name" value="CHP02231"/>
</dbReference>
<protein>
    <recommendedName>
        <fullName evidence="7">Mucoidy inhibitor-like protein</fullName>
    </recommendedName>
</protein>
<dbReference type="PANTHER" id="PTHR31005">
    <property type="entry name" value="DUF4139 DOMAIN-CONTAINING PROTEIN"/>
    <property type="match status" value="1"/>
</dbReference>
<keyword evidence="1" id="KW-0175">Coiled coil</keyword>
<feature type="region of interest" description="Disordered" evidence="2">
    <location>
        <begin position="457"/>
        <end position="504"/>
    </location>
</feature>
<feature type="domain" description="DUF4139" evidence="3">
    <location>
        <begin position="313"/>
        <end position="851"/>
    </location>
</feature>
<evidence type="ECO:0000259" key="4">
    <source>
        <dbReference type="Pfam" id="PF13600"/>
    </source>
</evidence>
<comment type="caution">
    <text evidence="5">The sequence shown here is derived from an EMBL/GenBank/DDBJ whole genome shotgun (WGS) entry which is preliminary data.</text>
</comment>
<feature type="compositionally biased region" description="Gly residues" evidence="2">
    <location>
        <begin position="534"/>
        <end position="545"/>
    </location>
</feature>
<feature type="compositionally biased region" description="Low complexity" evidence="2">
    <location>
        <begin position="488"/>
        <end position="504"/>
    </location>
</feature>
<dbReference type="Pfam" id="PF13600">
    <property type="entry name" value="DUF4140"/>
    <property type="match status" value="1"/>
</dbReference>
<evidence type="ECO:0000259" key="3">
    <source>
        <dbReference type="Pfam" id="PF13598"/>
    </source>
</evidence>
<feature type="compositionally biased region" description="Basic and acidic residues" evidence="2">
    <location>
        <begin position="218"/>
        <end position="238"/>
    </location>
</feature>
<dbReference type="PANTHER" id="PTHR31005:SF8">
    <property type="entry name" value="DUF4139 DOMAIN-CONTAINING PROTEIN"/>
    <property type="match status" value="1"/>
</dbReference>
<dbReference type="Pfam" id="PF13598">
    <property type="entry name" value="DUF4139"/>
    <property type="match status" value="1"/>
</dbReference>
<sequence>MDSANTVEYKLRDLPTRSVTLFPTRAQIYREIKDVPLKPGDNKITVIGLSPTVDKDSIKVEGSGLAVITDISVTQEQNHEIFEEIYPEHDTSVTSQDFPPLSSEEVYENDLKNLQELPELKEAKARYEALEDDIKTAEEAIANATERLRVLDSFSKNLGRREDPVDIAKFISTYQTEREKMFKDQQEAERKKRQLNNELTEAGIKMNMYNARQTNQRDMVEWERSRERAKKDKLEERERRRKMQELQKQAKKRKDLLEFWPKYVYNVCITLDANQYTPMSSRRNSVTSEIELAKASPTHTADDEGSSIHCDLLLSYVTSSAFWAPSYDMQLNTTSATGTLLFDAQLHNSTSETWSNCHVTLSTSQATATSIEEPIPTLVPWHIRLIGKTQYAKDSSDDISLSKEEQTRKTQLLHQNNPITSTHNRSAMFNGDSSSNHALQDYQMQLMLLEQQNKKRLTMARKDAEGQNSQGAPVNQMRQPSQMGHPNQMAQQRMAQQQAAQQQATLLSAPGFARKTTFNSNNFDTAAPKPSSGGLFGSNGGGGPFFGSRAAPATAPDAIPPPPPPVPCVAPASAAAINSDALSNFDFDTFLGTGCNDDADALSFTITVSEPLPALDFKDSLIEETGLTTAYDLPGTKTLAPGATSSKHRVARLSLSNIAFSYTIVPKYKPVAYLKAKIRNGSKLTLLRGTLGLTLDGGFMGRTTLPRCSAGETLTLGLGIDPAVKVRYPGPDVRRATTGLFSKEDSSIYSRSITLENTRSSTGSKPCHIFVHDQVPVSEDERLKVVLQVPRNLAVNGGSVKAGKEGAAGDQGKAWGEADAIMKETGTVTWNVKLNPGKAVKLDLEYVIAMPSGGGHTAVSLA</sequence>